<protein>
    <submittedName>
        <fullName evidence="10">Unannotated protein</fullName>
    </submittedName>
</protein>
<dbReference type="InterPro" id="IPR008271">
    <property type="entry name" value="Ser/Thr_kinase_AS"/>
</dbReference>
<dbReference type="InterPro" id="IPR000719">
    <property type="entry name" value="Prot_kinase_dom"/>
</dbReference>
<feature type="compositionally biased region" description="Pro residues" evidence="6">
    <location>
        <begin position="284"/>
        <end position="293"/>
    </location>
</feature>
<keyword evidence="5" id="KW-0067">ATP-binding</keyword>
<dbReference type="GO" id="GO:0005524">
    <property type="term" value="F:ATP binding"/>
    <property type="evidence" value="ECO:0007669"/>
    <property type="project" value="UniProtKB-KW"/>
</dbReference>
<feature type="domain" description="PASTA" evidence="9">
    <location>
        <begin position="463"/>
        <end position="529"/>
    </location>
</feature>
<evidence type="ECO:0000256" key="7">
    <source>
        <dbReference type="SAM" id="Phobius"/>
    </source>
</evidence>
<feature type="domain" description="PASTA" evidence="9">
    <location>
        <begin position="530"/>
        <end position="593"/>
    </location>
</feature>
<feature type="domain" description="PASTA" evidence="9">
    <location>
        <begin position="395"/>
        <end position="462"/>
    </location>
</feature>
<keyword evidence="2" id="KW-0808">Transferase</keyword>
<proteinExistence type="predicted"/>
<dbReference type="InterPro" id="IPR011009">
    <property type="entry name" value="Kinase-like_dom_sf"/>
</dbReference>
<sequence length="593" mass="62038">MATVYEAVDLRLDRIVALKVMHRHLAEDPDFVARFEREAKSAARLSHPHVVAVYDQGHADGLIYLAMEMVPGCTLRDVMRDYGPLTPEQALVILDPVLEGLAAAHAAGFVHRDIKPENVLLADDGRVKVADFGLARAVSTSNTSATQGLIMGTVAYLSPEQVERGEADERSDLYAAGILLFEMVTGQVPHAGDSPLSVAYAHVNSDVPAPSSIRSTIPPEIDALVVRATRRDANLRYQLASEFLADVRRIRAMLPPPRPFVESHDTVVVDASTAARLAAGQPVAPKPTSPPPAATSHRGRRRKGPWIALVIAMVVLGAGIGGWLLATGKSVPTPNIVGLSTAAAKASLLDVGLTLVITEEQFSEDVPLNLVISSDPAPGDGAREGGAVGAILSKGPERYVIPDVQGLSVTEATTAITSANLVIGSTTEVFDDQVPAAAVASTSPKIGTEVKPGTSVDIAVSKGPKPVTIPQVVGKKNQVVTSALTDLGLLVTTNDKYSEKIAEGLVIAIRPAAGTIAPSGTAVELVVSKGPPPVEVPSLIDLPKNKAISVLKGLGLKPKVLEAAATPLNRVYSQDPTAGTMIPKGSSVIIRII</sequence>
<dbReference type="PROSITE" id="PS51178">
    <property type="entry name" value="PASTA"/>
    <property type="match status" value="4"/>
</dbReference>
<dbReference type="Gene3D" id="3.30.200.20">
    <property type="entry name" value="Phosphorylase Kinase, domain 1"/>
    <property type="match status" value="1"/>
</dbReference>
<keyword evidence="4" id="KW-0418">Kinase</keyword>
<feature type="transmembrane region" description="Helical" evidence="7">
    <location>
        <begin position="306"/>
        <end position="326"/>
    </location>
</feature>
<keyword evidence="1" id="KW-0723">Serine/threonine-protein kinase</keyword>
<gene>
    <name evidence="10" type="ORF">UFOPK3204_00911</name>
</gene>
<dbReference type="GO" id="GO:0004674">
    <property type="term" value="F:protein serine/threonine kinase activity"/>
    <property type="evidence" value="ECO:0007669"/>
    <property type="project" value="UniProtKB-KW"/>
</dbReference>
<dbReference type="PROSITE" id="PS50011">
    <property type="entry name" value="PROTEIN_KINASE_DOM"/>
    <property type="match status" value="1"/>
</dbReference>
<dbReference type="EMBL" id="CAFABK010000035">
    <property type="protein sequence ID" value="CAB4830851.1"/>
    <property type="molecule type" value="Genomic_DNA"/>
</dbReference>
<dbReference type="CDD" id="cd06577">
    <property type="entry name" value="PASTA_pknB"/>
    <property type="match status" value="4"/>
</dbReference>
<evidence type="ECO:0000256" key="2">
    <source>
        <dbReference type="ARBA" id="ARBA00022679"/>
    </source>
</evidence>
<dbReference type="SMART" id="SM00740">
    <property type="entry name" value="PASTA"/>
    <property type="match status" value="4"/>
</dbReference>
<feature type="domain" description="PASTA" evidence="9">
    <location>
        <begin position="328"/>
        <end position="394"/>
    </location>
</feature>
<dbReference type="PROSITE" id="PS00108">
    <property type="entry name" value="PROTEIN_KINASE_ST"/>
    <property type="match status" value="1"/>
</dbReference>
<dbReference type="CDD" id="cd14014">
    <property type="entry name" value="STKc_PknB_like"/>
    <property type="match status" value="1"/>
</dbReference>
<dbReference type="SMART" id="SM00220">
    <property type="entry name" value="S_TKc"/>
    <property type="match status" value="1"/>
</dbReference>
<feature type="domain" description="Protein kinase" evidence="8">
    <location>
        <begin position="1"/>
        <end position="261"/>
    </location>
</feature>
<evidence type="ECO:0000256" key="5">
    <source>
        <dbReference type="ARBA" id="ARBA00022840"/>
    </source>
</evidence>
<evidence type="ECO:0000259" key="9">
    <source>
        <dbReference type="PROSITE" id="PS51178"/>
    </source>
</evidence>
<name>A0A6J7AD81_9ZZZZ</name>
<dbReference type="PANTHER" id="PTHR43289:SF34">
    <property type="entry name" value="SERINE_THREONINE-PROTEIN KINASE YBDM-RELATED"/>
    <property type="match status" value="1"/>
</dbReference>
<accession>A0A6J7AD81</accession>
<evidence type="ECO:0000259" key="8">
    <source>
        <dbReference type="PROSITE" id="PS50011"/>
    </source>
</evidence>
<dbReference type="FunFam" id="1.10.510.10:FF:000021">
    <property type="entry name" value="Serine/threonine protein kinase"/>
    <property type="match status" value="1"/>
</dbReference>
<feature type="region of interest" description="Disordered" evidence="6">
    <location>
        <begin position="279"/>
        <end position="300"/>
    </location>
</feature>
<evidence type="ECO:0000256" key="1">
    <source>
        <dbReference type="ARBA" id="ARBA00022527"/>
    </source>
</evidence>
<dbReference type="SUPFAM" id="SSF56112">
    <property type="entry name" value="Protein kinase-like (PK-like)"/>
    <property type="match status" value="1"/>
</dbReference>
<dbReference type="Gene3D" id="1.10.510.10">
    <property type="entry name" value="Transferase(Phosphotransferase) domain 1"/>
    <property type="match status" value="1"/>
</dbReference>
<dbReference type="NCBIfam" id="NF033483">
    <property type="entry name" value="PknB_PASTA_kin"/>
    <property type="match status" value="1"/>
</dbReference>
<keyword evidence="7" id="KW-1133">Transmembrane helix</keyword>
<dbReference type="Gene3D" id="3.30.10.20">
    <property type="match status" value="4"/>
</dbReference>
<reference evidence="10" key="1">
    <citation type="submission" date="2020-05" db="EMBL/GenBank/DDBJ databases">
        <authorList>
            <person name="Chiriac C."/>
            <person name="Salcher M."/>
            <person name="Ghai R."/>
            <person name="Kavagutti S V."/>
        </authorList>
    </citation>
    <scope>NUCLEOTIDE SEQUENCE</scope>
</reference>
<dbReference type="PANTHER" id="PTHR43289">
    <property type="entry name" value="MITOGEN-ACTIVATED PROTEIN KINASE KINASE KINASE 20-RELATED"/>
    <property type="match status" value="1"/>
</dbReference>
<dbReference type="Pfam" id="PF03793">
    <property type="entry name" value="PASTA"/>
    <property type="match status" value="4"/>
</dbReference>
<dbReference type="InterPro" id="IPR005543">
    <property type="entry name" value="PASTA_dom"/>
</dbReference>
<evidence type="ECO:0000256" key="3">
    <source>
        <dbReference type="ARBA" id="ARBA00022741"/>
    </source>
</evidence>
<evidence type="ECO:0000313" key="10">
    <source>
        <dbReference type="EMBL" id="CAB4830851.1"/>
    </source>
</evidence>
<organism evidence="10">
    <name type="scientific">freshwater metagenome</name>
    <dbReference type="NCBI Taxonomy" id="449393"/>
    <lineage>
        <taxon>unclassified sequences</taxon>
        <taxon>metagenomes</taxon>
        <taxon>ecological metagenomes</taxon>
    </lineage>
</organism>
<evidence type="ECO:0000256" key="6">
    <source>
        <dbReference type="SAM" id="MobiDB-lite"/>
    </source>
</evidence>
<dbReference type="Pfam" id="PF00069">
    <property type="entry name" value="Pkinase"/>
    <property type="match status" value="1"/>
</dbReference>
<evidence type="ECO:0000256" key="4">
    <source>
        <dbReference type="ARBA" id="ARBA00022777"/>
    </source>
</evidence>
<keyword evidence="3" id="KW-0547">Nucleotide-binding</keyword>
<keyword evidence="7" id="KW-0472">Membrane</keyword>
<dbReference type="AlphaFoldDB" id="A0A6J7AD81"/>
<keyword evidence="7" id="KW-0812">Transmembrane</keyword>